<dbReference type="Proteomes" id="UP001497453">
    <property type="component" value="Chromosome 4"/>
</dbReference>
<organism evidence="2 3">
    <name type="scientific">Somion occarium</name>
    <dbReference type="NCBI Taxonomy" id="3059160"/>
    <lineage>
        <taxon>Eukaryota</taxon>
        <taxon>Fungi</taxon>
        <taxon>Dikarya</taxon>
        <taxon>Basidiomycota</taxon>
        <taxon>Agaricomycotina</taxon>
        <taxon>Agaricomycetes</taxon>
        <taxon>Polyporales</taxon>
        <taxon>Cerrenaceae</taxon>
        <taxon>Somion</taxon>
    </lineage>
</organism>
<evidence type="ECO:0008006" key="4">
    <source>
        <dbReference type="Google" id="ProtNLM"/>
    </source>
</evidence>
<proteinExistence type="predicted"/>
<name>A0ABP1DJN5_9APHY</name>
<feature type="transmembrane region" description="Helical" evidence="1">
    <location>
        <begin position="108"/>
        <end position="128"/>
    </location>
</feature>
<keyword evidence="1" id="KW-0812">Transmembrane</keyword>
<sequence>MHTVVLRYIPHEHPPTDVPFELRSYYTKEVWESRLPAITRKASRYYKRNMQIIWIILLFVCSIGVPIALFYVALDHLPESEAEKQEDKDFPFHHYWHGGFDRYWKARLIALASWIAVMLLFYVPIITWKHLGRKNVNKQLKKWEKEDRASRSGSVDVPTFKLLRIGIFGNTIRLQVTLPASYVPVSSFHPAAHLPAYLVNGPSDPAAAYYYNNAAPISAPVYPQAPLGGYPAAPLTALSGIPLYNANDEKATGYIGGIGAATQPPHSAQSNNGNFEDVKV</sequence>
<accession>A0ABP1DJN5</accession>
<gene>
    <name evidence="2" type="ORF">GFSPODELE1_LOCUS6099</name>
</gene>
<evidence type="ECO:0000313" key="3">
    <source>
        <dbReference type="Proteomes" id="UP001497453"/>
    </source>
</evidence>
<keyword evidence="1" id="KW-1133">Transmembrane helix</keyword>
<protein>
    <recommendedName>
        <fullName evidence="4">Transmembrane protein</fullName>
    </recommendedName>
</protein>
<evidence type="ECO:0000313" key="2">
    <source>
        <dbReference type="EMBL" id="CAL1706887.1"/>
    </source>
</evidence>
<reference evidence="3" key="1">
    <citation type="submission" date="2024-04" db="EMBL/GenBank/DDBJ databases">
        <authorList>
            <person name="Shaw F."/>
            <person name="Minotto A."/>
        </authorList>
    </citation>
    <scope>NUCLEOTIDE SEQUENCE [LARGE SCALE GENOMIC DNA]</scope>
</reference>
<feature type="transmembrane region" description="Helical" evidence="1">
    <location>
        <begin position="52"/>
        <end position="74"/>
    </location>
</feature>
<keyword evidence="3" id="KW-1185">Reference proteome</keyword>
<dbReference type="EMBL" id="OZ037947">
    <property type="protein sequence ID" value="CAL1706887.1"/>
    <property type="molecule type" value="Genomic_DNA"/>
</dbReference>
<evidence type="ECO:0000256" key="1">
    <source>
        <dbReference type="SAM" id="Phobius"/>
    </source>
</evidence>
<keyword evidence="1" id="KW-0472">Membrane</keyword>